<proteinExistence type="predicted"/>
<dbReference type="PANTHER" id="PTHR45865">
    <property type="entry name" value="E3 UBIQUITIN-PROTEIN LIGASE SHPRH FAMILY MEMBER"/>
    <property type="match status" value="1"/>
</dbReference>
<dbReference type="GO" id="GO:0061630">
    <property type="term" value="F:ubiquitin protein ligase activity"/>
    <property type="evidence" value="ECO:0007669"/>
    <property type="project" value="TreeGrafter"/>
</dbReference>
<keyword evidence="1" id="KW-0547">Nucleotide-binding</keyword>
<comment type="caution">
    <text evidence="5">The sequence shown here is derived from an EMBL/GenBank/DDBJ whole genome shotgun (WGS) entry which is preliminary data.</text>
</comment>
<dbReference type="PROSITE" id="PS51192">
    <property type="entry name" value="HELICASE_ATP_BIND_1"/>
    <property type="match status" value="1"/>
</dbReference>
<name>A0A9P6RLT0_9FUNG</name>
<dbReference type="GO" id="GO:0006974">
    <property type="term" value="P:DNA damage response"/>
    <property type="evidence" value="ECO:0007669"/>
    <property type="project" value="TreeGrafter"/>
</dbReference>
<evidence type="ECO:0000259" key="4">
    <source>
        <dbReference type="PROSITE" id="PS51192"/>
    </source>
</evidence>
<dbReference type="Pfam" id="PF00176">
    <property type="entry name" value="SNF2-rel_dom"/>
    <property type="match status" value="1"/>
</dbReference>
<accession>A0A9P6RLT0</accession>
<keyword evidence="3" id="KW-0067">ATP-binding</keyword>
<sequence>MAESSSSLAPQSSWISFPNIFTAACSPSSPCSDCHQPPAASKVRKLDDSPHLHRDIASSKRRLVKDKVLYVGLSSSGTPVNDPYTQSCRRREEWLLVHQWQEPLGRSFCSQPCQHLLDRYLNTKLRLSRQEGTVFLLLDDNILCMRSDEPTDNVWAPQDTAATSHIPTILAAFTSLRVSDNSSFSLVPVLSVSEPGQGLLICFNVFLKRSTLSEDLFPKEIDRAAQVLLHFVFPHPAAQHTAKFSDDPIKDLYKHLRSSTTVTPQGIQPEALVPQLLPFQRRSVAWCLQRESRELKEGAVVYREPTPAEKLPLPWELVSTPYGDHLIINRLYGAVGLYNHLATFAALEPSGGILAEEMGLGKTVEMLALVLLNQRHLDHPEINATIHPADNIEQRMSGTHLDDRHLGTSEADSPDEPASGTLPLIKSAATLIITPPSILHQWASEIEKHAPSLRVFLYIDNAPSTTSAQQLALYDIVLTTYAVLSKEINYTNQYDRPRRHERRYCPRTSPIVLIEWWRVCLDEAQLIEGASVSQAAAMSHVIPRVLSWAVSGTPIRRHVDDIYSLLQFLKQGPIAFDKRLQRLLKARQFRPTFVSCFQSIMHRYAKQEVAHELALPPQYRVVYGIHFTDIERTNYMDKWEKCLAECNFNITDDTSVEADGLQSWLIRLRQTCCHPQIGSRNMEALGRTNLRTINEVLDAMVRQTSLDLYIQEKGLVGNRVKRAVLQARINKNDRDLALFHSVDKEISQHVAIWKERLAEETTKRIQRRLDFTYKKVDGHVDYEMDDEDDDGDGKVGHPTDDPYMTSLLRHREWLLEHHRLLFFFAGAYHERDMTDEETEYYERAETIRQQVLIIQEKKFDRLSARAKDTLGELVIDSEFTIPLSEYHGGIAMSRHLDELASVRTVLNIQLEILGKWRKDLVDRLTQPLLQDGEEGEQYQYSIDLQHTLEAYLHFYSRMILLRKDLLTGTKEAMAKIVADAECQRVRESMVKRRENRVRRFRRIDGMEEEPKADEDLDTRLEKEMDSLISPGLASTLRSVRFDLKSLSSDLSMPSTERQMAEKEELRLKEEQNRQTKLILELEKEISRFRTLTNARTAYYRGLQEISDTVRDIQSAEPQEDITVCLHDEMSQKLEVIRRESKLRYLQTIATSSQNETRIVRKKLTQVMMSEALPNHLEDELEVANEGQSAKARDSLREGNIRLVPEAIRRTTIRDGYGSKIDSIVRHISFLIEDDPNVKCLVFSQWSDVLGLVGQSLDLNNIGHVKLDGASVKSAVKKFNEDKDKRVFMLHAKSQSAGLTLLSATHVFICEPLIQPVLQAQAVSRVHRIGQTKETFVHYYLIRDTIEIPCFELFERNTVTDAGSTNENFDSRSGDTSSSLSILASQVSSAQNRHGELVNLKDLKFLFREQKMLLSANK</sequence>
<dbReference type="SMART" id="SM00487">
    <property type="entry name" value="DEXDc"/>
    <property type="match status" value="1"/>
</dbReference>
<dbReference type="Gene3D" id="3.40.50.10810">
    <property type="entry name" value="Tandem AAA-ATPase domain"/>
    <property type="match status" value="1"/>
</dbReference>
<keyword evidence="2" id="KW-0378">Hydrolase</keyword>
<dbReference type="InterPro" id="IPR052583">
    <property type="entry name" value="ATP-helicase/E3_Ub-Ligase"/>
</dbReference>
<dbReference type="SUPFAM" id="SSF52540">
    <property type="entry name" value="P-loop containing nucleoside triphosphate hydrolases"/>
    <property type="match status" value="2"/>
</dbReference>
<protein>
    <recommendedName>
        <fullName evidence="4">Helicase ATP-binding domain-containing protein</fullName>
    </recommendedName>
</protein>
<dbReference type="InterPro" id="IPR001650">
    <property type="entry name" value="Helicase_C-like"/>
</dbReference>
<dbReference type="CDD" id="cd18793">
    <property type="entry name" value="SF2_C_SNF"/>
    <property type="match status" value="1"/>
</dbReference>
<dbReference type="InterPro" id="IPR049730">
    <property type="entry name" value="SNF2/RAD54-like_C"/>
</dbReference>
<dbReference type="InterPro" id="IPR059033">
    <property type="entry name" value="C144_05_dom"/>
</dbReference>
<dbReference type="GO" id="GO:0000209">
    <property type="term" value="P:protein polyubiquitination"/>
    <property type="evidence" value="ECO:0007669"/>
    <property type="project" value="TreeGrafter"/>
</dbReference>
<dbReference type="InterPro" id="IPR014001">
    <property type="entry name" value="Helicase_ATP-bd"/>
</dbReference>
<dbReference type="InterPro" id="IPR027417">
    <property type="entry name" value="P-loop_NTPase"/>
</dbReference>
<evidence type="ECO:0000313" key="6">
    <source>
        <dbReference type="Proteomes" id="UP000823405"/>
    </source>
</evidence>
<dbReference type="CDD" id="cd18070">
    <property type="entry name" value="DEXQc_SHPRH"/>
    <property type="match status" value="1"/>
</dbReference>
<organism evidence="5 6">
    <name type="scientific">Linnemannia gamsii</name>
    <dbReference type="NCBI Taxonomy" id="64522"/>
    <lineage>
        <taxon>Eukaryota</taxon>
        <taxon>Fungi</taxon>
        <taxon>Fungi incertae sedis</taxon>
        <taxon>Mucoromycota</taxon>
        <taxon>Mortierellomycotina</taxon>
        <taxon>Mortierellomycetes</taxon>
        <taxon>Mortierellales</taxon>
        <taxon>Mortierellaceae</taxon>
        <taxon>Linnemannia</taxon>
    </lineage>
</organism>
<evidence type="ECO:0000256" key="3">
    <source>
        <dbReference type="ARBA" id="ARBA00022840"/>
    </source>
</evidence>
<gene>
    <name evidence="5" type="ORF">BGZ97_000057</name>
</gene>
<dbReference type="PANTHER" id="PTHR45865:SF1">
    <property type="entry name" value="E3 UBIQUITIN-PROTEIN LIGASE SHPRH"/>
    <property type="match status" value="1"/>
</dbReference>
<dbReference type="Gene3D" id="3.40.50.300">
    <property type="entry name" value="P-loop containing nucleotide triphosphate hydrolases"/>
    <property type="match status" value="1"/>
</dbReference>
<dbReference type="InterPro" id="IPR038718">
    <property type="entry name" value="SNF2-like_sf"/>
</dbReference>
<dbReference type="InterPro" id="IPR000330">
    <property type="entry name" value="SNF2_N"/>
</dbReference>
<dbReference type="Pfam" id="PF00271">
    <property type="entry name" value="Helicase_C"/>
    <property type="match status" value="1"/>
</dbReference>
<dbReference type="EMBL" id="JAAAIN010000010">
    <property type="protein sequence ID" value="KAG0323129.1"/>
    <property type="molecule type" value="Genomic_DNA"/>
</dbReference>
<evidence type="ECO:0000256" key="1">
    <source>
        <dbReference type="ARBA" id="ARBA00022741"/>
    </source>
</evidence>
<reference evidence="5" key="1">
    <citation type="journal article" date="2020" name="Fungal Divers.">
        <title>Resolving the Mortierellaceae phylogeny through synthesis of multi-gene phylogenetics and phylogenomics.</title>
        <authorList>
            <person name="Vandepol N."/>
            <person name="Liber J."/>
            <person name="Desiro A."/>
            <person name="Na H."/>
            <person name="Kennedy M."/>
            <person name="Barry K."/>
            <person name="Grigoriev I.V."/>
            <person name="Miller A.N."/>
            <person name="O'Donnell K."/>
            <person name="Stajich J.E."/>
            <person name="Bonito G."/>
        </authorList>
    </citation>
    <scope>NUCLEOTIDE SEQUENCE</scope>
    <source>
        <strain evidence="5">NVP60</strain>
    </source>
</reference>
<dbReference type="OrthoDB" id="5330228at2759"/>
<dbReference type="GO" id="GO:0005524">
    <property type="term" value="F:ATP binding"/>
    <property type="evidence" value="ECO:0007669"/>
    <property type="project" value="InterPro"/>
</dbReference>
<dbReference type="GO" id="GO:0005634">
    <property type="term" value="C:nucleus"/>
    <property type="evidence" value="ECO:0007669"/>
    <property type="project" value="TreeGrafter"/>
</dbReference>
<dbReference type="Proteomes" id="UP000823405">
    <property type="component" value="Unassembled WGS sequence"/>
</dbReference>
<dbReference type="GO" id="GO:0016787">
    <property type="term" value="F:hydrolase activity"/>
    <property type="evidence" value="ECO:0007669"/>
    <property type="project" value="UniProtKB-KW"/>
</dbReference>
<dbReference type="Pfam" id="PF26021">
    <property type="entry name" value="Ferritin_C144_05"/>
    <property type="match status" value="1"/>
</dbReference>
<evidence type="ECO:0000256" key="2">
    <source>
        <dbReference type="ARBA" id="ARBA00022801"/>
    </source>
</evidence>
<feature type="domain" description="Helicase ATP-binding" evidence="4">
    <location>
        <begin position="343"/>
        <end position="572"/>
    </location>
</feature>
<keyword evidence="6" id="KW-1185">Reference proteome</keyword>
<evidence type="ECO:0000313" key="5">
    <source>
        <dbReference type="EMBL" id="KAG0323129.1"/>
    </source>
</evidence>